<keyword evidence="9 15" id="KW-0808">Transferase</keyword>
<dbReference type="Gene3D" id="3.40.1280.10">
    <property type="match status" value="1"/>
</dbReference>
<reference evidence="19 20" key="1">
    <citation type="submission" date="2017-07" db="EMBL/GenBank/DDBJ databases">
        <title>Mechanisms for carbon and nitrogen cycling indicate functional differentiation within the Candidate Phyla Radiation.</title>
        <authorList>
            <person name="Danczak R.E."/>
            <person name="Johnston M.D."/>
            <person name="Kenah C."/>
            <person name="Slattery M."/>
            <person name="Wrighton K.C."/>
            <person name="Wilkins M.J."/>
        </authorList>
    </citation>
    <scope>NUCLEOTIDE SEQUENCE [LARGE SCALE GENOMIC DNA]</scope>
    <source>
        <strain evidence="19">Gr01-1014_77</strain>
    </source>
</reference>
<dbReference type="InterPro" id="IPR029028">
    <property type="entry name" value="Alpha/beta_knot_MTases"/>
</dbReference>
<dbReference type="HAMAP" id="MF_00605">
    <property type="entry name" value="TrmD"/>
    <property type="match status" value="1"/>
</dbReference>
<evidence type="ECO:0000256" key="5">
    <source>
        <dbReference type="ARBA" id="ARBA00012807"/>
    </source>
</evidence>
<keyword evidence="8 15" id="KW-0489">Methyltransferase</keyword>
<dbReference type="EMBL" id="VMFF01000041">
    <property type="protein sequence ID" value="TSC65524.1"/>
    <property type="molecule type" value="Genomic_DNA"/>
</dbReference>
<dbReference type="PANTHER" id="PTHR46417:SF1">
    <property type="entry name" value="TRNA (GUANINE-N(1)-)-METHYLTRANSFERASE"/>
    <property type="match status" value="1"/>
</dbReference>
<dbReference type="Gene3D" id="1.10.1270.20">
    <property type="entry name" value="tRNA(m1g37)methyltransferase, domain 2"/>
    <property type="match status" value="1"/>
</dbReference>
<dbReference type="InterPro" id="IPR016009">
    <property type="entry name" value="tRNA_MeTrfase_TRMD/TRM10"/>
</dbReference>
<feature type="domain" description="tRNA methyltransferase TRMD/TRM10-type" evidence="18">
    <location>
        <begin position="1"/>
        <end position="236"/>
    </location>
</feature>
<comment type="subcellular location">
    <subcellularLocation>
        <location evidence="2 15 17">Cytoplasm</location>
    </subcellularLocation>
</comment>
<protein>
    <recommendedName>
        <fullName evidence="6 15">tRNA (guanine-N(1)-)-methyltransferase</fullName>
        <ecNumber evidence="5 15">2.1.1.228</ecNumber>
    </recommendedName>
    <alternativeName>
        <fullName evidence="12 15">M1G-methyltransferase</fullName>
    </alternativeName>
    <alternativeName>
        <fullName evidence="13 15">tRNA [GM37] methyltransferase</fullName>
    </alternativeName>
</protein>
<dbReference type="SUPFAM" id="SSF75217">
    <property type="entry name" value="alpha/beta knot"/>
    <property type="match status" value="1"/>
</dbReference>
<evidence type="ECO:0000256" key="16">
    <source>
        <dbReference type="PIRSR" id="PIRSR000386-1"/>
    </source>
</evidence>
<evidence type="ECO:0000256" key="4">
    <source>
        <dbReference type="ARBA" id="ARBA00011738"/>
    </source>
</evidence>
<dbReference type="InterPro" id="IPR029026">
    <property type="entry name" value="tRNA_m1G_MTases_N"/>
</dbReference>
<evidence type="ECO:0000256" key="12">
    <source>
        <dbReference type="ARBA" id="ARBA00029736"/>
    </source>
</evidence>
<dbReference type="GO" id="GO:0052906">
    <property type="term" value="F:tRNA (guanine(37)-N1)-methyltransferase activity"/>
    <property type="evidence" value="ECO:0007669"/>
    <property type="project" value="UniProtKB-UniRule"/>
</dbReference>
<gene>
    <name evidence="15" type="primary">trmD</name>
    <name evidence="19" type="ORF">G01um101477_438</name>
</gene>
<evidence type="ECO:0000256" key="8">
    <source>
        <dbReference type="ARBA" id="ARBA00022603"/>
    </source>
</evidence>
<evidence type="ECO:0000256" key="3">
    <source>
        <dbReference type="ARBA" id="ARBA00007630"/>
    </source>
</evidence>
<evidence type="ECO:0000256" key="17">
    <source>
        <dbReference type="RuleBase" id="RU003464"/>
    </source>
</evidence>
<dbReference type="NCBIfam" id="NF000648">
    <property type="entry name" value="PRK00026.1"/>
    <property type="match status" value="1"/>
</dbReference>
<evidence type="ECO:0000256" key="10">
    <source>
        <dbReference type="ARBA" id="ARBA00022691"/>
    </source>
</evidence>
<evidence type="ECO:0000256" key="14">
    <source>
        <dbReference type="ARBA" id="ARBA00047783"/>
    </source>
</evidence>
<comment type="function">
    <text evidence="1 15 17">Specifically methylates guanosine-37 in various tRNAs.</text>
</comment>
<feature type="binding site" evidence="15 16">
    <location>
        <position position="115"/>
    </location>
    <ligand>
        <name>S-adenosyl-L-methionine</name>
        <dbReference type="ChEBI" id="CHEBI:59789"/>
    </ligand>
</feature>
<organism evidence="19 20">
    <name type="scientific">Candidatus Doudnabacteria bacterium Gr01-1014_77</name>
    <dbReference type="NCBI Taxonomy" id="2017133"/>
    <lineage>
        <taxon>Bacteria</taxon>
        <taxon>Candidatus Doudnaibacteriota</taxon>
    </lineage>
</organism>
<name>A0A554JB17_9BACT</name>
<evidence type="ECO:0000256" key="13">
    <source>
        <dbReference type="ARBA" id="ARBA00033392"/>
    </source>
</evidence>
<dbReference type="InterPro" id="IPR023148">
    <property type="entry name" value="tRNA_m1G_MeTrfase_C_sf"/>
</dbReference>
<dbReference type="GO" id="GO:0005829">
    <property type="term" value="C:cytosol"/>
    <property type="evidence" value="ECO:0007669"/>
    <property type="project" value="TreeGrafter"/>
</dbReference>
<dbReference type="EC" id="2.1.1.228" evidence="5 15"/>
<sequence>MKFEVITIFPELIDDYKKISIVARGIKKKLLQIKAFNLRDYTFDAHKTVDGRPYGGGAGMVLKADVLSRAIQAVLKKSSKKEKTKVILLTPAGKVFSQKQAKKLAANDRLIFVSGRYEGFDERISSLVDEEYSIGDYVLMGGELPALVMIETISRFIPGVVGKEESIQGESFSKDGKTSNLLEYPQYTRPEVLKIGKKTLRVPKILLSGDHQKIEIWRADQALKKTKKVRPDLINKQW</sequence>
<evidence type="ECO:0000256" key="1">
    <source>
        <dbReference type="ARBA" id="ARBA00002634"/>
    </source>
</evidence>
<accession>A0A554JB17</accession>
<feature type="binding site" evidence="15 16">
    <location>
        <begin position="134"/>
        <end position="139"/>
    </location>
    <ligand>
        <name>S-adenosyl-L-methionine</name>
        <dbReference type="ChEBI" id="CHEBI:59789"/>
    </ligand>
</feature>
<dbReference type="Proteomes" id="UP000319613">
    <property type="component" value="Unassembled WGS sequence"/>
</dbReference>
<dbReference type="GO" id="GO:0002939">
    <property type="term" value="P:tRNA N1-guanine methylation"/>
    <property type="evidence" value="ECO:0007669"/>
    <property type="project" value="TreeGrafter"/>
</dbReference>
<dbReference type="FunFam" id="3.40.1280.10:FF:000001">
    <property type="entry name" value="tRNA (guanine-N(1)-)-methyltransferase"/>
    <property type="match status" value="1"/>
</dbReference>
<comment type="catalytic activity">
    <reaction evidence="14 15 17">
        <text>guanosine(37) in tRNA + S-adenosyl-L-methionine = N(1)-methylguanosine(37) in tRNA + S-adenosyl-L-homocysteine + H(+)</text>
        <dbReference type="Rhea" id="RHEA:36899"/>
        <dbReference type="Rhea" id="RHEA-COMP:10145"/>
        <dbReference type="Rhea" id="RHEA-COMP:10147"/>
        <dbReference type="ChEBI" id="CHEBI:15378"/>
        <dbReference type="ChEBI" id="CHEBI:57856"/>
        <dbReference type="ChEBI" id="CHEBI:59789"/>
        <dbReference type="ChEBI" id="CHEBI:73542"/>
        <dbReference type="ChEBI" id="CHEBI:74269"/>
        <dbReference type="EC" id="2.1.1.228"/>
    </reaction>
</comment>
<evidence type="ECO:0000256" key="9">
    <source>
        <dbReference type="ARBA" id="ARBA00022679"/>
    </source>
</evidence>
<comment type="similarity">
    <text evidence="3 15 17">Belongs to the RNA methyltransferase TrmD family.</text>
</comment>
<evidence type="ECO:0000256" key="7">
    <source>
        <dbReference type="ARBA" id="ARBA00022490"/>
    </source>
</evidence>
<dbReference type="AlphaFoldDB" id="A0A554JB17"/>
<keyword evidence="11 15" id="KW-0819">tRNA processing</keyword>
<dbReference type="PIRSF" id="PIRSF000386">
    <property type="entry name" value="tRNA_mtase"/>
    <property type="match status" value="1"/>
</dbReference>
<dbReference type="InterPro" id="IPR002649">
    <property type="entry name" value="tRNA_m1G_MeTrfase_TrmD"/>
</dbReference>
<dbReference type="CDD" id="cd18080">
    <property type="entry name" value="TrmD-like"/>
    <property type="match status" value="1"/>
</dbReference>
<keyword evidence="7 15" id="KW-0963">Cytoplasm</keyword>
<dbReference type="PANTHER" id="PTHR46417">
    <property type="entry name" value="TRNA (GUANINE-N(1)-)-METHYLTRANSFERASE"/>
    <property type="match status" value="1"/>
</dbReference>
<evidence type="ECO:0000256" key="15">
    <source>
        <dbReference type="HAMAP-Rule" id="MF_00605"/>
    </source>
</evidence>
<proteinExistence type="inferred from homology"/>
<evidence type="ECO:0000259" key="18">
    <source>
        <dbReference type="Pfam" id="PF01746"/>
    </source>
</evidence>
<evidence type="ECO:0000256" key="2">
    <source>
        <dbReference type="ARBA" id="ARBA00004496"/>
    </source>
</evidence>
<evidence type="ECO:0000313" key="20">
    <source>
        <dbReference type="Proteomes" id="UP000319613"/>
    </source>
</evidence>
<dbReference type="NCBIfam" id="TIGR00088">
    <property type="entry name" value="trmD"/>
    <property type="match status" value="1"/>
</dbReference>
<comment type="caution">
    <text evidence="19">The sequence shown here is derived from an EMBL/GenBank/DDBJ whole genome shotgun (WGS) entry which is preliminary data.</text>
</comment>
<keyword evidence="10 15" id="KW-0949">S-adenosyl-L-methionine</keyword>
<dbReference type="Pfam" id="PF01746">
    <property type="entry name" value="tRNA_m1G_MT"/>
    <property type="match status" value="1"/>
</dbReference>
<evidence type="ECO:0000256" key="6">
    <source>
        <dbReference type="ARBA" id="ARBA00014679"/>
    </source>
</evidence>
<evidence type="ECO:0000256" key="11">
    <source>
        <dbReference type="ARBA" id="ARBA00022694"/>
    </source>
</evidence>
<evidence type="ECO:0000313" key="19">
    <source>
        <dbReference type="EMBL" id="TSC65524.1"/>
    </source>
</evidence>
<comment type="subunit">
    <text evidence="4 15 17">Homodimer.</text>
</comment>